<keyword evidence="6" id="KW-0560">Oxidoreductase</keyword>
<dbReference type="InterPro" id="IPR026021">
    <property type="entry name" value="YdjA-like"/>
</dbReference>
<sequence>MSIIQELKERRAIRNYEEKEVEDQKIRQLLEAATYAPNDRLREPWSFYVIKGEAKHRYERLAERYLLERFPTKPKLMESSLEVVKTTPLIIVVTSDILPEDPDSSEDNVFASCCAVHSMWLAAKELGLGFVWRTRGVGLVRDERLHEFIGSPENKKVIGTIFVGYPKGDQPVPATKRTSYIEKTVWL</sequence>
<proteinExistence type="inferred from homology"/>
<evidence type="ECO:0000256" key="5">
    <source>
        <dbReference type="ARBA" id="ARBA00022857"/>
    </source>
</evidence>
<keyword evidence="3" id="KW-0285">Flavoprotein</keyword>
<keyword evidence="4" id="KW-0288">FMN</keyword>
<dbReference type="PANTHER" id="PTHR43821">
    <property type="entry name" value="NAD(P)H NITROREDUCTASE YDJA-RELATED"/>
    <property type="match status" value="1"/>
</dbReference>
<name>A0A223EBN9_9BACI</name>
<evidence type="ECO:0000256" key="2">
    <source>
        <dbReference type="ARBA" id="ARBA00007118"/>
    </source>
</evidence>
<dbReference type="RefSeq" id="WP_063233519.1">
    <property type="nucleotide sequence ID" value="NZ_BCVO01000009.1"/>
</dbReference>
<evidence type="ECO:0000256" key="4">
    <source>
        <dbReference type="ARBA" id="ARBA00022643"/>
    </source>
</evidence>
<evidence type="ECO:0000313" key="10">
    <source>
        <dbReference type="Proteomes" id="UP000214618"/>
    </source>
</evidence>
<comment type="similarity">
    <text evidence="2">Belongs to the nitroreductase family.</text>
</comment>
<dbReference type="Pfam" id="PF00881">
    <property type="entry name" value="Nitroreductase"/>
    <property type="match status" value="1"/>
</dbReference>
<dbReference type="AlphaFoldDB" id="A0A223EBN9"/>
<feature type="domain" description="Nitroreductase" evidence="8">
    <location>
        <begin position="7"/>
        <end position="165"/>
    </location>
</feature>
<evidence type="ECO:0000256" key="1">
    <source>
        <dbReference type="ARBA" id="ARBA00001917"/>
    </source>
</evidence>
<dbReference type="EMBL" id="CP017704">
    <property type="protein sequence ID" value="ASS92656.1"/>
    <property type="molecule type" value="Genomic_DNA"/>
</dbReference>
<dbReference type="Gene3D" id="3.40.109.10">
    <property type="entry name" value="NADH Oxidase"/>
    <property type="match status" value="1"/>
</dbReference>
<dbReference type="OrthoDB" id="9804207at2"/>
<comment type="cofactor">
    <cofactor evidence="1">
        <name>FMN</name>
        <dbReference type="ChEBI" id="CHEBI:58210"/>
    </cofactor>
</comment>
<reference evidence="9 10" key="1">
    <citation type="submission" date="2016-10" db="EMBL/GenBank/DDBJ databases">
        <title>The whole genome sequencing and assembly of Bacillus simplex DSM 1321 strain.</title>
        <authorList>
            <person name="Park M.-K."/>
            <person name="Lee Y.-J."/>
            <person name="Yi H."/>
            <person name="Bahn Y.-S."/>
            <person name="Kim J.F."/>
            <person name="Lee D.-W."/>
        </authorList>
    </citation>
    <scope>NUCLEOTIDE SEQUENCE [LARGE SCALE GENOMIC DNA]</scope>
    <source>
        <strain evidence="9 10">DSM 1321</strain>
    </source>
</reference>
<dbReference type="InterPro" id="IPR000415">
    <property type="entry name" value="Nitroreductase-like"/>
</dbReference>
<dbReference type="GO" id="GO:0016491">
    <property type="term" value="F:oxidoreductase activity"/>
    <property type="evidence" value="ECO:0007669"/>
    <property type="project" value="UniProtKB-KW"/>
</dbReference>
<gene>
    <name evidence="9" type="ORF">BS1321_00890</name>
</gene>
<evidence type="ECO:0000313" key="9">
    <source>
        <dbReference type="EMBL" id="ASS92656.1"/>
    </source>
</evidence>
<evidence type="ECO:0000256" key="7">
    <source>
        <dbReference type="ARBA" id="ARBA00023027"/>
    </source>
</evidence>
<evidence type="ECO:0000256" key="6">
    <source>
        <dbReference type="ARBA" id="ARBA00023002"/>
    </source>
</evidence>
<dbReference type="SUPFAM" id="SSF55469">
    <property type="entry name" value="FMN-dependent nitroreductase-like"/>
    <property type="match status" value="1"/>
</dbReference>
<evidence type="ECO:0000256" key="3">
    <source>
        <dbReference type="ARBA" id="ARBA00022630"/>
    </source>
</evidence>
<dbReference type="GeneID" id="56471279"/>
<accession>A0A223EBN9</accession>
<keyword evidence="5" id="KW-0521">NADP</keyword>
<dbReference type="Proteomes" id="UP000214618">
    <property type="component" value="Chromosome"/>
</dbReference>
<keyword evidence="7" id="KW-0520">NAD</keyword>
<evidence type="ECO:0000259" key="8">
    <source>
        <dbReference type="Pfam" id="PF00881"/>
    </source>
</evidence>
<dbReference type="CDD" id="cd02135">
    <property type="entry name" value="YdjA-like"/>
    <property type="match status" value="1"/>
</dbReference>
<organism evidence="9 10">
    <name type="scientific">Peribacillus simplex NBRC 15720 = DSM 1321</name>
    <dbReference type="NCBI Taxonomy" id="1349754"/>
    <lineage>
        <taxon>Bacteria</taxon>
        <taxon>Bacillati</taxon>
        <taxon>Bacillota</taxon>
        <taxon>Bacilli</taxon>
        <taxon>Bacillales</taxon>
        <taxon>Bacillaceae</taxon>
        <taxon>Peribacillus</taxon>
    </lineage>
</organism>
<dbReference type="InterPro" id="IPR052530">
    <property type="entry name" value="NAD(P)H_nitroreductase"/>
</dbReference>
<dbReference type="PANTHER" id="PTHR43821:SF1">
    <property type="entry name" value="NAD(P)H NITROREDUCTASE YDJA-RELATED"/>
    <property type="match status" value="1"/>
</dbReference>
<protein>
    <submittedName>
        <fullName evidence="9">Nitroreductase</fullName>
    </submittedName>
</protein>
<dbReference type="InterPro" id="IPR029479">
    <property type="entry name" value="Nitroreductase"/>
</dbReference>